<protein>
    <submittedName>
        <fullName evidence="2">Uncharacterized protein</fullName>
    </submittedName>
</protein>
<evidence type="ECO:0000313" key="3">
    <source>
        <dbReference type="Proteomes" id="UP000630887"/>
    </source>
</evidence>
<gene>
    <name evidence="2" type="ORF">Cco03nite_07070</name>
</gene>
<feature type="region of interest" description="Disordered" evidence="1">
    <location>
        <begin position="1"/>
        <end position="21"/>
    </location>
</feature>
<accession>A0A8J3P543</accession>
<dbReference type="EMBL" id="BONI01000004">
    <property type="protein sequence ID" value="GIG04007.1"/>
    <property type="molecule type" value="Genomic_DNA"/>
</dbReference>
<dbReference type="AlphaFoldDB" id="A0A8J3P543"/>
<comment type="caution">
    <text evidence="2">The sequence shown here is derived from an EMBL/GenBank/DDBJ whole genome shotgun (WGS) entry which is preliminary data.</text>
</comment>
<evidence type="ECO:0000256" key="1">
    <source>
        <dbReference type="SAM" id="MobiDB-lite"/>
    </source>
</evidence>
<proteinExistence type="predicted"/>
<sequence>MGEGGDVGLLDGELSPPQAAAVADRRSGTYLHLPITDAESPLSTGLAKLRGQLTELSNPNDGVRIPCGFVSRHAVPFPNTCQRIPAPSRQWAPRSW</sequence>
<evidence type="ECO:0000313" key="2">
    <source>
        <dbReference type="EMBL" id="GIG04007.1"/>
    </source>
</evidence>
<reference evidence="2 3" key="1">
    <citation type="submission" date="2021-01" db="EMBL/GenBank/DDBJ databases">
        <title>Whole genome shotgun sequence of Catellatospora coxensis NBRC 107359.</title>
        <authorList>
            <person name="Komaki H."/>
            <person name="Tamura T."/>
        </authorList>
    </citation>
    <scope>NUCLEOTIDE SEQUENCE [LARGE SCALE GENOMIC DNA]</scope>
    <source>
        <strain evidence="2 3">NBRC 107359</strain>
    </source>
</reference>
<keyword evidence="3" id="KW-1185">Reference proteome</keyword>
<organism evidence="2 3">
    <name type="scientific">Catellatospora coxensis</name>
    <dbReference type="NCBI Taxonomy" id="310354"/>
    <lineage>
        <taxon>Bacteria</taxon>
        <taxon>Bacillati</taxon>
        <taxon>Actinomycetota</taxon>
        <taxon>Actinomycetes</taxon>
        <taxon>Micromonosporales</taxon>
        <taxon>Micromonosporaceae</taxon>
        <taxon>Catellatospora</taxon>
    </lineage>
</organism>
<name>A0A8J3P543_9ACTN</name>
<dbReference type="Proteomes" id="UP000630887">
    <property type="component" value="Unassembled WGS sequence"/>
</dbReference>